<protein>
    <recommendedName>
        <fullName evidence="12">Cilia- and flagella-associated protein 44</fullName>
    </recommendedName>
</protein>
<feature type="compositionally biased region" description="Basic and acidic residues" evidence="15">
    <location>
        <begin position="1042"/>
        <end position="1053"/>
    </location>
</feature>
<feature type="coiled-coil region" evidence="14">
    <location>
        <begin position="1580"/>
        <end position="1642"/>
    </location>
</feature>
<evidence type="ECO:0000256" key="8">
    <source>
        <dbReference type="ARBA" id="ARBA00023212"/>
    </source>
</evidence>
<comment type="function">
    <text evidence="10">Flagellar protein involved in sperm flagellum axoneme organization and function.</text>
</comment>
<evidence type="ECO:0000256" key="3">
    <source>
        <dbReference type="ARBA" id="ARBA00022574"/>
    </source>
</evidence>
<keyword evidence="5 17" id="KW-0282">Flagellum</keyword>
<dbReference type="PROSITE" id="PS50082">
    <property type="entry name" value="WD_REPEATS_2"/>
    <property type="match status" value="2"/>
</dbReference>
<evidence type="ECO:0000256" key="11">
    <source>
        <dbReference type="ARBA" id="ARBA00060934"/>
    </source>
</evidence>
<evidence type="ECO:0000313" key="18">
    <source>
        <dbReference type="Proteomes" id="UP000693946"/>
    </source>
</evidence>
<evidence type="ECO:0000256" key="6">
    <source>
        <dbReference type="ARBA" id="ARBA00023054"/>
    </source>
</evidence>
<evidence type="ECO:0000256" key="14">
    <source>
        <dbReference type="SAM" id="Coils"/>
    </source>
</evidence>
<keyword evidence="7" id="KW-0969">Cilium</keyword>
<accession>A0AAV6R014</accession>
<dbReference type="Proteomes" id="UP000693946">
    <property type="component" value="Linkage Group LG21"/>
</dbReference>
<comment type="similarity">
    <text evidence="11">Belongs to the CFAP44 family.</text>
</comment>
<reference evidence="17 18" key="1">
    <citation type="journal article" date="2021" name="Sci. Rep.">
        <title>Chromosome anchoring in Senegalese sole (Solea senegalensis) reveals sex-associated markers and genome rearrangements in flatfish.</title>
        <authorList>
            <person name="Guerrero-Cozar I."/>
            <person name="Gomez-Garrido J."/>
            <person name="Berbel C."/>
            <person name="Martinez-Blanch J.F."/>
            <person name="Alioto T."/>
            <person name="Claros M.G."/>
            <person name="Gagnaire P.A."/>
            <person name="Manchado M."/>
        </authorList>
    </citation>
    <scope>NUCLEOTIDE SEQUENCE [LARGE SCALE GENOMIC DNA]</scope>
    <source>
        <strain evidence="17">Sse05_10M</strain>
    </source>
</reference>
<dbReference type="EMBL" id="JAGKHQ010000014">
    <property type="protein sequence ID" value="KAG7498621.1"/>
    <property type="molecule type" value="Genomic_DNA"/>
</dbReference>
<dbReference type="PANTHER" id="PTHR14885">
    <property type="entry name" value="CILIA- AND FLAGELLA-ASSOCIATED PROTEIN 43-RELATED"/>
    <property type="match status" value="1"/>
</dbReference>
<evidence type="ECO:0000256" key="12">
    <source>
        <dbReference type="ARBA" id="ARBA00074727"/>
    </source>
</evidence>
<keyword evidence="2" id="KW-0963">Cytoplasm</keyword>
<evidence type="ECO:0000256" key="7">
    <source>
        <dbReference type="ARBA" id="ARBA00023069"/>
    </source>
</evidence>
<dbReference type="GO" id="GO:0060285">
    <property type="term" value="P:cilium-dependent cell motility"/>
    <property type="evidence" value="ECO:0007669"/>
    <property type="project" value="UniProtKB-ARBA"/>
</dbReference>
<keyword evidence="3 13" id="KW-0853">WD repeat</keyword>
<feature type="compositionally biased region" description="Acidic residues" evidence="15">
    <location>
        <begin position="681"/>
        <end position="691"/>
    </location>
</feature>
<feature type="region of interest" description="Disordered" evidence="15">
    <location>
        <begin position="1263"/>
        <end position="1301"/>
    </location>
</feature>
<feature type="repeat" description="WD" evidence="13">
    <location>
        <begin position="439"/>
        <end position="480"/>
    </location>
</feature>
<evidence type="ECO:0000256" key="2">
    <source>
        <dbReference type="ARBA" id="ARBA00022490"/>
    </source>
</evidence>
<feature type="compositionally biased region" description="Basic and acidic residues" evidence="15">
    <location>
        <begin position="1734"/>
        <end position="1744"/>
    </location>
</feature>
<evidence type="ECO:0000256" key="5">
    <source>
        <dbReference type="ARBA" id="ARBA00022846"/>
    </source>
</evidence>
<feature type="coiled-coil region" evidence="14">
    <location>
        <begin position="1497"/>
        <end position="1552"/>
    </location>
</feature>
<keyword evidence="9" id="KW-0966">Cell projection</keyword>
<gene>
    <name evidence="17" type="ORF">JOB18_015380</name>
</gene>
<comment type="caution">
    <text evidence="17">The sequence shown here is derived from an EMBL/GenBank/DDBJ whole genome shotgun (WGS) entry which is preliminary data.</text>
</comment>
<keyword evidence="6 14" id="KW-0175">Coiled coil</keyword>
<evidence type="ECO:0000256" key="10">
    <source>
        <dbReference type="ARBA" id="ARBA00055223"/>
    </source>
</evidence>
<organism evidence="17 18">
    <name type="scientific">Solea senegalensis</name>
    <name type="common">Senegalese sole</name>
    <dbReference type="NCBI Taxonomy" id="28829"/>
    <lineage>
        <taxon>Eukaryota</taxon>
        <taxon>Metazoa</taxon>
        <taxon>Chordata</taxon>
        <taxon>Craniata</taxon>
        <taxon>Vertebrata</taxon>
        <taxon>Euteleostomi</taxon>
        <taxon>Actinopterygii</taxon>
        <taxon>Neopterygii</taxon>
        <taxon>Teleostei</taxon>
        <taxon>Neoteleostei</taxon>
        <taxon>Acanthomorphata</taxon>
        <taxon>Carangaria</taxon>
        <taxon>Pleuronectiformes</taxon>
        <taxon>Pleuronectoidei</taxon>
        <taxon>Soleidae</taxon>
        <taxon>Solea</taxon>
    </lineage>
</organism>
<name>A0AAV6R014_SOLSE</name>
<feature type="compositionally biased region" description="Basic and acidic residues" evidence="15">
    <location>
        <begin position="1717"/>
        <end position="1726"/>
    </location>
</feature>
<keyword evidence="18" id="KW-1185">Reference proteome</keyword>
<proteinExistence type="inferred from homology"/>
<comment type="subcellular location">
    <subcellularLocation>
        <location evidence="1">Cytoplasm</location>
        <location evidence="1">Cytoskeleton</location>
        <location evidence="1">Flagellum axoneme</location>
    </subcellularLocation>
</comment>
<evidence type="ECO:0000256" key="15">
    <source>
        <dbReference type="SAM" id="MobiDB-lite"/>
    </source>
</evidence>
<dbReference type="FunFam" id="2.130.10.10:FF:000401">
    <property type="entry name" value="Cilia- and flagella-associated protein 44"/>
    <property type="match status" value="1"/>
</dbReference>
<feature type="region of interest" description="Disordered" evidence="15">
    <location>
        <begin position="1717"/>
        <end position="1744"/>
    </location>
</feature>
<feature type="region of interest" description="Disordered" evidence="15">
    <location>
        <begin position="1011"/>
        <end position="1078"/>
    </location>
</feature>
<evidence type="ECO:0000256" key="4">
    <source>
        <dbReference type="ARBA" id="ARBA00022737"/>
    </source>
</evidence>
<evidence type="ECO:0000256" key="13">
    <source>
        <dbReference type="PROSITE-ProRule" id="PRU00221"/>
    </source>
</evidence>
<keyword evidence="8" id="KW-0206">Cytoskeleton</keyword>
<sequence>MYIKYVFSRRLLTVWNKNWKNKMAEEDTASVEKNISEAFDVKPSVMQQQQEVKQQLSADTYYKYEDLTSRPFVTLGSEIPENLLHLSHSFGYDSRRRENLQLLDDRTLMFIAGNLLVLLDVVTAEHKYLRSCSGGGIGAITVHPSREFFVAAEKGKQPNILVYEYPSLRLYRVLRGGTAQAFSSVQFNHDGSVLASVGGAPDYMLTLWNWRREEVVLRCKAISQEVYRVSFSPYNPGLLTSSGSGHIKFWKIASTFTGLKLQGHVGHFGITPATDIDGYVELPDGKVVSGTEWGNLLLWDGNAIKAEICRRDGRSCHTGAVQPFVLDDGQLMTIGSDGVVRAWDFESINVADESTDRRLHLVCSGFQRSNLETGSVVHQHGKFPTLTLTLYYTLDTKGSEGPSYNLTTKTWNYPFKLLCFHVFIVLSGSAQTPDPECLFSFHAGAIKGLDVSQKSHLMATTAPDRSVRIFDILSKTEVTTSRFNQGGTALIWAPPLVKESGGLLVTGFEDGVVRVLELYSAQRHHMLSGRNPRGDARLRLLQAFKPHTAAVTALAFDRQGDILASGSSDCTVFFFAVGETYSPIGFVHVPGPVQELQWSPRSHSESTLLVLCQSGHVVEVHSPHPKAQNPTKTFQLLDLLRRSFRFRSIKSRIKREEEITRRKAVKEEEKKEREKRLQETEREEEDEDEELPPIYIPDPPSPLYCGFYSQPGHFWLSMGGFDSGFLYHCKFPEEQDEDLDQVSHEPFDFLSVHDTDDDPVLSVTFSAERQLLLCGTHSGAVRVYPLQPDDPGLSSMRAHWALSVHDNQYGHLRHIRCSHDDCFVLTAGDDGNIFSFSLLPPEELQRSLQSTRAEVPPPRVGLENKVLAQDIEDPAADSIETAKQNLETSRLQREAELKLTAKRKKLAELQRTYKQLLTDNQRLSQHVRLTPEELQLDSCFQEQAELEKSRRILEVRKQLSWEDERSRVALSKIQEWFWDSLEDNAVSVVGVHSDHSVSTYLLQTLTELQTPPDHVTTSTQPDADGDAAAERSRRRGGGAADDSSHTAEEEALRPRAPRPAGIKLGDRQEEKLRKAAEKAEQARAKIEKRKQEWTQLYAEKPDEDYEDPQAARAIRDARENVGDLPLRTETERTVPEHLRTNTERKRAEINVLEKNIRDKQTEMNGRIVALRDTKVRLVSRLQAQAEQLHDVQQRLAVHLRRPPPVLPMVRPEETPERRLQFDSSTLERYRVLREQSRLNFIQQEEEEEEEGTTRLLEQLEKERDVQDRGGGGGGGNLHPSLSSGKIEDEEEEEEEELNELEAELHREEEIKLLYEQDSLLEQMERSVRRFDAELLLLRHHKLHLDWQLKTSDLRHITLCQELLLLMEFERRESGLQGALDRLVREEKSIASRVDECDEQLRLKQRDVAKLQERHAAVVAAFHASLGQSGNFEASLVRIFRKNVRRVKTREHRGSHDEDEDSDEDSDEDDDDSGSEENTLQNCDSQLYENTLKLRERRVDVETLLQEEKRRADALKEERDVLVKKQRTVKVSVTAAENDLELIHREKQQKMNELDVVVPLRLHQIEFISDDSLPSDLSEVLVVDRTELDRLQRRIEQLHLEKNQQREARLQVRRDHGRLIHDCRDLKAEIRELEEQCDALMMRKFGRLLDLEALQTLTGNRDLEELKQQKVLQETQWTTEIKEWDVKVEASHDALMEVTKHNTELLARKKNLVDENTELKRKLDTRQKNSGAPFQDHRRRVDQEETRRLQALVKKQSEQAEVIRREIHFLSRKGGHVVALSQAPLPPLPPVSTTTTGHTHTSNHRPVRPFKLVQVHKSHK</sequence>
<feature type="region of interest" description="Disordered" evidence="15">
    <location>
        <begin position="664"/>
        <end position="694"/>
    </location>
</feature>
<evidence type="ECO:0000256" key="9">
    <source>
        <dbReference type="ARBA" id="ARBA00023273"/>
    </source>
</evidence>
<dbReference type="Pfam" id="PF00400">
    <property type="entry name" value="WD40"/>
    <property type="match status" value="1"/>
</dbReference>
<feature type="repeat" description="WD" evidence="13">
    <location>
        <begin position="544"/>
        <end position="575"/>
    </location>
</feature>
<dbReference type="InterPro" id="IPR001680">
    <property type="entry name" value="WD40_rpt"/>
</dbReference>
<keyword evidence="4" id="KW-0677">Repeat</keyword>
<feature type="compositionally biased region" description="Acidic residues" evidence="15">
    <location>
        <begin position="1456"/>
        <end position="1474"/>
    </location>
</feature>
<dbReference type="Pfam" id="PF23409">
    <property type="entry name" value="Beta-prop_EML"/>
    <property type="match status" value="1"/>
</dbReference>
<dbReference type="InterPro" id="IPR055439">
    <property type="entry name" value="Beta-prop_EML_1st"/>
</dbReference>
<evidence type="ECO:0000256" key="1">
    <source>
        <dbReference type="ARBA" id="ARBA00004611"/>
    </source>
</evidence>
<feature type="compositionally biased region" description="Basic and acidic residues" evidence="15">
    <location>
        <begin position="664"/>
        <end position="680"/>
    </location>
</feature>
<feature type="domain" description="EML-like first beta-propeller" evidence="16">
    <location>
        <begin position="137"/>
        <end position="347"/>
    </location>
</feature>
<feature type="compositionally biased region" description="Acidic residues" evidence="15">
    <location>
        <begin position="1287"/>
        <end position="1301"/>
    </location>
</feature>
<evidence type="ECO:0000259" key="16">
    <source>
        <dbReference type="Pfam" id="PF23409"/>
    </source>
</evidence>
<dbReference type="PANTHER" id="PTHR14885:SF3">
    <property type="entry name" value="CILIA- AND FLAGELLA-ASSOCIATED PROTEIN 44"/>
    <property type="match status" value="1"/>
</dbReference>
<evidence type="ECO:0000313" key="17">
    <source>
        <dbReference type="EMBL" id="KAG7498621.1"/>
    </source>
</evidence>
<feature type="coiled-coil region" evidence="14">
    <location>
        <begin position="892"/>
        <end position="926"/>
    </location>
</feature>
<dbReference type="SMART" id="SM00320">
    <property type="entry name" value="WD40"/>
    <property type="match status" value="7"/>
</dbReference>
<feature type="compositionally biased region" description="Basic and acidic residues" evidence="15">
    <location>
        <begin position="1064"/>
        <end position="1078"/>
    </location>
</feature>
<feature type="region of interest" description="Disordered" evidence="15">
    <location>
        <begin position="1447"/>
        <end position="1483"/>
    </location>
</feature>